<feature type="region of interest" description="Disordered" evidence="2">
    <location>
        <begin position="104"/>
        <end position="126"/>
    </location>
</feature>
<name>A0A1I7Y7U9_9BILA</name>
<evidence type="ECO:0000313" key="4">
    <source>
        <dbReference type="WBParaSite" id="L893_g13522.t2"/>
    </source>
</evidence>
<dbReference type="InterPro" id="IPR019734">
    <property type="entry name" value="TPR_rpt"/>
</dbReference>
<dbReference type="Gene3D" id="1.25.40.10">
    <property type="entry name" value="Tetratricopeptide repeat domain"/>
    <property type="match status" value="1"/>
</dbReference>
<feature type="repeat" description="TPR" evidence="1">
    <location>
        <begin position="56"/>
        <end position="89"/>
    </location>
</feature>
<dbReference type="InterPro" id="IPR011990">
    <property type="entry name" value="TPR-like_helical_dom_sf"/>
</dbReference>
<keyword evidence="1" id="KW-0802">TPR repeat</keyword>
<evidence type="ECO:0000256" key="2">
    <source>
        <dbReference type="SAM" id="MobiDB-lite"/>
    </source>
</evidence>
<sequence length="198" mass="22410">MKEIGDYSPSEPIRPLLEAELDALALDEPAEDLETFRARWRAELEQNKKKEELEKAEALFREGCDHEKAGNMSEAVRSYTRAVKLVPDIEHRIYRRDYANYVSKTQKSHGQAPSTSKKGAEEEEAEEIDLESVFSARLASRNTLFLSDDADNVLLRLPVELLRLLLRYVVGASLDVRSLEAVASTSVYFYLLARGCEG</sequence>
<reference evidence="4" key="1">
    <citation type="submission" date="2016-11" db="UniProtKB">
        <authorList>
            <consortium name="WormBaseParasite"/>
        </authorList>
    </citation>
    <scope>IDENTIFICATION</scope>
</reference>
<evidence type="ECO:0000256" key="1">
    <source>
        <dbReference type="PROSITE-ProRule" id="PRU00339"/>
    </source>
</evidence>
<dbReference type="AlphaFoldDB" id="A0A1I7Y7U9"/>
<dbReference type="InterPro" id="IPR036181">
    <property type="entry name" value="MIT_dom_sf"/>
</dbReference>
<dbReference type="Proteomes" id="UP000095287">
    <property type="component" value="Unplaced"/>
</dbReference>
<evidence type="ECO:0000313" key="3">
    <source>
        <dbReference type="Proteomes" id="UP000095287"/>
    </source>
</evidence>
<proteinExistence type="predicted"/>
<protein>
    <submittedName>
        <fullName evidence="4">TPR_REGION domain-containing protein</fullName>
    </submittedName>
</protein>
<dbReference type="PROSITE" id="PS50005">
    <property type="entry name" value="TPR"/>
    <property type="match status" value="1"/>
</dbReference>
<keyword evidence="3" id="KW-1185">Reference proteome</keyword>
<dbReference type="SUPFAM" id="SSF116846">
    <property type="entry name" value="MIT domain"/>
    <property type="match status" value="1"/>
</dbReference>
<dbReference type="WBParaSite" id="L893_g13522.t2">
    <property type="protein sequence ID" value="L893_g13522.t2"/>
    <property type="gene ID" value="L893_g13522"/>
</dbReference>
<feature type="compositionally biased region" description="Polar residues" evidence="2">
    <location>
        <begin position="104"/>
        <end position="117"/>
    </location>
</feature>
<organism evidence="3 4">
    <name type="scientific">Steinernema glaseri</name>
    <dbReference type="NCBI Taxonomy" id="37863"/>
    <lineage>
        <taxon>Eukaryota</taxon>
        <taxon>Metazoa</taxon>
        <taxon>Ecdysozoa</taxon>
        <taxon>Nematoda</taxon>
        <taxon>Chromadorea</taxon>
        <taxon>Rhabditida</taxon>
        <taxon>Tylenchina</taxon>
        <taxon>Panagrolaimomorpha</taxon>
        <taxon>Strongyloidoidea</taxon>
        <taxon>Steinernematidae</taxon>
        <taxon>Steinernema</taxon>
    </lineage>
</organism>
<accession>A0A1I7Y7U9</accession>